<keyword evidence="2" id="KW-1185">Reference proteome</keyword>
<reference evidence="1 2" key="1">
    <citation type="journal article" date="2016" name="Mol. Biol. Evol.">
        <title>Comparative Genomics of Early-Diverging Mushroom-Forming Fungi Provides Insights into the Origins of Lignocellulose Decay Capabilities.</title>
        <authorList>
            <person name="Nagy L.G."/>
            <person name="Riley R."/>
            <person name="Tritt A."/>
            <person name="Adam C."/>
            <person name="Daum C."/>
            <person name="Floudas D."/>
            <person name="Sun H."/>
            <person name="Yadav J.S."/>
            <person name="Pangilinan J."/>
            <person name="Larsson K.H."/>
            <person name="Matsuura K."/>
            <person name="Barry K."/>
            <person name="Labutti K."/>
            <person name="Kuo R."/>
            <person name="Ohm R.A."/>
            <person name="Bhattacharya S.S."/>
            <person name="Shirouzu T."/>
            <person name="Yoshinaga Y."/>
            <person name="Martin F.M."/>
            <person name="Grigoriev I.V."/>
            <person name="Hibbett D.S."/>
        </authorList>
    </citation>
    <scope>NUCLEOTIDE SEQUENCE [LARGE SCALE GENOMIC DNA]</scope>
    <source>
        <strain evidence="1 2">HHB12733</strain>
    </source>
</reference>
<protein>
    <recommendedName>
        <fullName evidence="3">F-box domain-containing protein</fullName>
    </recommendedName>
</protein>
<accession>A0A165F615</accession>
<evidence type="ECO:0000313" key="1">
    <source>
        <dbReference type="EMBL" id="KZT56260.1"/>
    </source>
</evidence>
<sequence>MARLYLTQVSRGWRCAALATPSLWSSLLYCEDDYRRIYTNLQRFDLDVSRAARFGNIHLALENDLVLYWNIPGYPLHTSQKAGKVDWTRVHHLLETRRGDVATLSLLGCQSGTPMTDVLEKLGPGGLPNLRSLSLLSNKPLGGTSCSPAWLQHLYDSARDLTYLKIVGERFLPNNAPSAIRSLVLVRACLAAEDVRTLASFERLHTLGLATTRIADCVGGVLPLPALETLILEYDVHHSTATHYAEDVGSIARFIRSLHTPQLRHLKVGHGRSVYRKASANAVPVEHWQALADTRWPISTLQLPLGQGPAERAAQLDIVRSVSGSLGTLVCPYAALDQLVQPDFPALPQLSELVVLDRTGSEPGSALTLLRTLRTLQRGESLPRLSKVRYLSSVRTELAERAREEPRELRAWARLGREVGELCTSWREAPFVHVHVGVGGGGEEEEGGWEGPRAWRAFFYPARYGGRGSSLARVR</sequence>
<dbReference type="InterPro" id="IPR032675">
    <property type="entry name" value="LRR_dom_sf"/>
</dbReference>
<proteinExistence type="predicted"/>
<organism evidence="1 2">
    <name type="scientific">Calocera cornea HHB12733</name>
    <dbReference type="NCBI Taxonomy" id="1353952"/>
    <lineage>
        <taxon>Eukaryota</taxon>
        <taxon>Fungi</taxon>
        <taxon>Dikarya</taxon>
        <taxon>Basidiomycota</taxon>
        <taxon>Agaricomycotina</taxon>
        <taxon>Dacrymycetes</taxon>
        <taxon>Dacrymycetales</taxon>
        <taxon>Dacrymycetaceae</taxon>
        <taxon>Calocera</taxon>
    </lineage>
</organism>
<dbReference type="Proteomes" id="UP000076842">
    <property type="component" value="Unassembled WGS sequence"/>
</dbReference>
<dbReference type="Gene3D" id="3.80.10.10">
    <property type="entry name" value="Ribonuclease Inhibitor"/>
    <property type="match status" value="1"/>
</dbReference>
<dbReference type="OrthoDB" id="3253362at2759"/>
<dbReference type="EMBL" id="KV423980">
    <property type="protein sequence ID" value="KZT56260.1"/>
    <property type="molecule type" value="Genomic_DNA"/>
</dbReference>
<evidence type="ECO:0000313" key="2">
    <source>
        <dbReference type="Proteomes" id="UP000076842"/>
    </source>
</evidence>
<dbReference type="SUPFAM" id="SSF52047">
    <property type="entry name" value="RNI-like"/>
    <property type="match status" value="1"/>
</dbReference>
<evidence type="ECO:0008006" key="3">
    <source>
        <dbReference type="Google" id="ProtNLM"/>
    </source>
</evidence>
<name>A0A165F615_9BASI</name>
<gene>
    <name evidence="1" type="ORF">CALCODRAFT_497567</name>
</gene>
<dbReference type="AlphaFoldDB" id="A0A165F615"/>
<dbReference type="InParanoid" id="A0A165F615"/>